<comment type="caution">
    <text evidence="2">The sequence shown here is derived from an EMBL/GenBank/DDBJ whole genome shotgun (WGS) entry which is preliminary data.</text>
</comment>
<organism evidence="2 3">
    <name type="scientific">Microtetraspora glauca</name>
    <dbReference type="NCBI Taxonomy" id="1996"/>
    <lineage>
        <taxon>Bacteria</taxon>
        <taxon>Bacillati</taxon>
        <taxon>Actinomycetota</taxon>
        <taxon>Actinomycetes</taxon>
        <taxon>Streptosporangiales</taxon>
        <taxon>Streptosporangiaceae</taxon>
        <taxon>Microtetraspora</taxon>
    </lineage>
</organism>
<proteinExistence type="predicted"/>
<keyword evidence="1" id="KW-0472">Membrane</keyword>
<keyword evidence="1" id="KW-0812">Transmembrane</keyword>
<keyword evidence="1" id="KW-1133">Transmembrane helix</keyword>
<name>A0ABV3G765_MICGL</name>
<accession>A0ABV3G765</accession>
<dbReference type="InterPro" id="IPR021424">
    <property type="entry name" value="PorA"/>
</dbReference>
<sequence length="311" mass="33269">MRASLGLGLLGAAGFFGVLAVVVPTYVLESLAVAPDDYYSVTRLRAVDATALDRSSGKTLTGVTVDAVSSLRGDANAATADLVVWDNFTTVQTADGAVTLSYTDRRVAFDKRTGTIVNCCGAYVGDAIGVEQSGLAFKWPFFAERKDYPFFDTVTSQALPMRYRGQEQVAGLTVYRYEQTVGTRRLGEVPGGRLPAAMLGLSGRGDVRAFVHASVERRYWVEPVTGTPVKIEERQRETVNTADGVPRLVALDADFRSPPEDVDARADQIRASVALLKAARGPAPWALGALAALSLVAGLVAIRSRRPVIQS</sequence>
<feature type="transmembrane region" description="Helical" evidence="1">
    <location>
        <begin position="283"/>
        <end position="302"/>
    </location>
</feature>
<dbReference type="Pfam" id="PF11271">
    <property type="entry name" value="PorA"/>
    <property type="match status" value="1"/>
</dbReference>
<evidence type="ECO:0000256" key="1">
    <source>
        <dbReference type="SAM" id="Phobius"/>
    </source>
</evidence>
<reference evidence="2 3" key="1">
    <citation type="submission" date="2024-06" db="EMBL/GenBank/DDBJ databases">
        <title>The Natural Products Discovery Center: Release of the First 8490 Sequenced Strains for Exploring Actinobacteria Biosynthetic Diversity.</title>
        <authorList>
            <person name="Kalkreuter E."/>
            <person name="Kautsar S.A."/>
            <person name="Yang D."/>
            <person name="Bader C.D."/>
            <person name="Teijaro C.N."/>
            <person name="Fluegel L."/>
            <person name="Davis C.M."/>
            <person name="Simpson J.R."/>
            <person name="Lauterbach L."/>
            <person name="Steele A.D."/>
            <person name="Gui C."/>
            <person name="Meng S."/>
            <person name="Li G."/>
            <person name="Viehrig K."/>
            <person name="Ye F."/>
            <person name="Su P."/>
            <person name="Kiefer A.F."/>
            <person name="Nichols A."/>
            <person name="Cepeda A.J."/>
            <person name="Yan W."/>
            <person name="Fan B."/>
            <person name="Jiang Y."/>
            <person name="Adhikari A."/>
            <person name="Zheng C.-J."/>
            <person name="Schuster L."/>
            <person name="Cowan T.M."/>
            <person name="Smanski M.J."/>
            <person name="Chevrette M.G."/>
            <person name="De Carvalho L.P.S."/>
            <person name="Shen B."/>
        </authorList>
    </citation>
    <scope>NUCLEOTIDE SEQUENCE [LARGE SCALE GENOMIC DNA]</scope>
    <source>
        <strain evidence="2 3">NPDC050100</strain>
    </source>
</reference>
<dbReference type="Proteomes" id="UP001551675">
    <property type="component" value="Unassembled WGS sequence"/>
</dbReference>
<evidence type="ECO:0000313" key="3">
    <source>
        <dbReference type="Proteomes" id="UP001551675"/>
    </source>
</evidence>
<keyword evidence="3" id="KW-1185">Reference proteome</keyword>
<evidence type="ECO:0000313" key="2">
    <source>
        <dbReference type="EMBL" id="MEV0967474.1"/>
    </source>
</evidence>
<gene>
    <name evidence="2" type="ORF">AB0I59_02470</name>
</gene>
<dbReference type="EMBL" id="JBFALK010000001">
    <property type="protein sequence ID" value="MEV0967474.1"/>
    <property type="molecule type" value="Genomic_DNA"/>
</dbReference>
<protein>
    <submittedName>
        <fullName evidence="2">DUF3068 domain-containing protein</fullName>
    </submittedName>
</protein>
<dbReference type="RefSeq" id="WP_358129250.1">
    <property type="nucleotide sequence ID" value="NZ_JBFALK010000001.1"/>
</dbReference>